<accession>A0A7Y9J4C1</accession>
<evidence type="ECO:0000313" key="3">
    <source>
        <dbReference type="Proteomes" id="UP000535890"/>
    </source>
</evidence>
<comment type="caution">
    <text evidence="2">The sequence shown here is derived from an EMBL/GenBank/DDBJ whole genome shotgun (WGS) entry which is preliminary data.</text>
</comment>
<proteinExistence type="predicted"/>
<dbReference type="AlphaFoldDB" id="A0A7Y9J4C1"/>
<organism evidence="2 3">
    <name type="scientific">Actinomycetospora corticicola</name>
    <dbReference type="NCBI Taxonomy" id="663602"/>
    <lineage>
        <taxon>Bacteria</taxon>
        <taxon>Bacillati</taxon>
        <taxon>Actinomycetota</taxon>
        <taxon>Actinomycetes</taxon>
        <taxon>Pseudonocardiales</taxon>
        <taxon>Pseudonocardiaceae</taxon>
        <taxon>Actinomycetospora</taxon>
    </lineage>
</organism>
<evidence type="ECO:0000313" key="2">
    <source>
        <dbReference type="EMBL" id="NYD34539.1"/>
    </source>
</evidence>
<gene>
    <name evidence="2" type="ORF">BJ983_000641</name>
</gene>
<keyword evidence="3" id="KW-1185">Reference proteome</keyword>
<dbReference type="Proteomes" id="UP000535890">
    <property type="component" value="Unassembled WGS sequence"/>
</dbReference>
<evidence type="ECO:0000256" key="1">
    <source>
        <dbReference type="SAM" id="MobiDB-lite"/>
    </source>
</evidence>
<feature type="compositionally biased region" description="Low complexity" evidence="1">
    <location>
        <begin position="235"/>
        <end position="247"/>
    </location>
</feature>
<evidence type="ECO:0008006" key="4">
    <source>
        <dbReference type="Google" id="ProtNLM"/>
    </source>
</evidence>
<sequence length="247" mass="26557">MLDYQGQHRLPADGNVGAETADLLASLPEGPPLPRPAATGDRVVTSPDVKLVRFLQIGTRDCIRELLPVVLLPQASNVPLACGLLDASSNPYPPASLEGSAWKKFVDSEEFRGFSHIPPMQLTCHDGRVGAVDRQPGDTPFGVSQGWTFMTRHGKRIAEHAEWYGEDPRFHPEREDVQTLSDGSGVVISARQASRIAAVARSAQFDMIGYAATTRRSSGRRHTSCCGATGRRRSSTAAPPSRGVGSS</sequence>
<reference evidence="2 3" key="1">
    <citation type="submission" date="2020-07" db="EMBL/GenBank/DDBJ databases">
        <title>Sequencing the genomes of 1000 actinobacteria strains.</title>
        <authorList>
            <person name="Klenk H.-P."/>
        </authorList>
    </citation>
    <scope>NUCLEOTIDE SEQUENCE [LARGE SCALE GENOMIC DNA]</scope>
    <source>
        <strain evidence="2 3">DSM 45772</strain>
    </source>
</reference>
<feature type="region of interest" description="Disordered" evidence="1">
    <location>
        <begin position="214"/>
        <end position="247"/>
    </location>
</feature>
<protein>
    <recommendedName>
        <fullName evidence="4">Peptidoglycan binding protein</fullName>
    </recommendedName>
</protein>
<name>A0A7Y9J4C1_9PSEU</name>
<dbReference type="EMBL" id="JACCBN010000001">
    <property type="protein sequence ID" value="NYD34539.1"/>
    <property type="molecule type" value="Genomic_DNA"/>
</dbReference>